<dbReference type="GO" id="GO:0016757">
    <property type="term" value="F:glycosyltransferase activity"/>
    <property type="evidence" value="ECO:0007669"/>
    <property type="project" value="UniProtKB-KW"/>
</dbReference>
<sequence>MILGKEETTTFKRLLKFTTVMSFGLLMLVVGAGYLFWRVLNIIALKPSNPVPYIFFALEAILYTSAIVWLIDLLWSEPPDRSQPPPPKRWPTVDILVPCCTEPTELIKDTVKAALGQDYPRECFMVHICDDGGDDVLKDWIQNELQKERNLNVNYIRRVKIKGVPHHYKAGNMNHALGITHGEYVGVLDSDMITAPDFLATLVPYLYERTDVAFVQSPQAYYNIPAGDPLAHYTTMFYDIIMPWRDGRDSAPCVGTGMIFRRKALEDIGGFSIGTITEDFDTAMACQNRGWKTIYVNKKMQFGLVPDTLDATLKQRERWGVGTLQIFFKRNPLLMKGQLKFHQRVMYFSAGMSYLLPVAILAFTLLPFLTIVFDWPVVPVRAGETKILMMFLGPWLLMNRVLFYSLYWGLPGGFQARNRDPQLFIWMSPYLFVALLKYMFPFLETTFKVTNTAKNMEQTNALFTLKGLRTVWFHLLYVLGSIGIFVWRVYVTNFSKCEDTFKLVMQAIFLAYNVQNMIPPVLFLVNPISVDPDLVRTYDEYGIPHVPLSATVPPTGKFIFILEIIPAALILVCMMVLVAEAAGVTDKLIGSSCAAAL</sequence>
<feature type="transmembrane region" description="Helical" evidence="7">
    <location>
        <begin position="345"/>
        <end position="368"/>
    </location>
</feature>
<evidence type="ECO:0000256" key="3">
    <source>
        <dbReference type="ARBA" id="ARBA00022679"/>
    </source>
</evidence>
<keyword evidence="2" id="KW-0328">Glycosyltransferase</keyword>
<dbReference type="PANTHER" id="PTHR43867">
    <property type="entry name" value="CELLULOSE SYNTHASE CATALYTIC SUBUNIT A [UDP-FORMING]"/>
    <property type="match status" value="1"/>
</dbReference>
<dbReference type="EMBL" id="KQ965731">
    <property type="protein sequence ID" value="KXS22435.1"/>
    <property type="molecule type" value="Genomic_DNA"/>
</dbReference>
<evidence type="ECO:0000256" key="7">
    <source>
        <dbReference type="SAM" id="Phobius"/>
    </source>
</evidence>
<reference evidence="9 10" key="1">
    <citation type="journal article" date="2015" name="Genome Biol. Evol.">
        <title>Phylogenomic analyses indicate that early fungi evolved digesting cell walls of algal ancestors of land plants.</title>
        <authorList>
            <person name="Chang Y."/>
            <person name="Wang S."/>
            <person name="Sekimoto S."/>
            <person name="Aerts A.L."/>
            <person name="Choi C."/>
            <person name="Clum A."/>
            <person name="LaButti K.M."/>
            <person name="Lindquist E.A."/>
            <person name="Yee Ngan C."/>
            <person name="Ohm R.A."/>
            <person name="Salamov A.A."/>
            <person name="Grigoriev I.V."/>
            <person name="Spatafora J.W."/>
            <person name="Berbee M.L."/>
        </authorList>
    </citation>
    <scope>NUCLEOTIDE SEQUENCE [LARGE SCALE GENOMIC DNA]</scope>
    <source>
        <strain evidence="9 10">JEL478</strain>
    </source>
</reference>
<evidence type="ECO:0000256" key="5">
    <source>
        <dbReference type="ARBA" id="ARBA00022989"/>
    </source>
</evidence>
<keyword evidence="6 7" id="KW-0472">Membrane</keyword>
<keyword evidence="10" id="KW-1185">Reference proteome</keyword>
<feature type="transmembrane region" description="Helical" evidence="7">
    <location>
        <begin position="422"/>
        <end position="440"/>
    </location>
</feature>
<evidence type="ECO:0000313" key="9">
    <source>
        <dbReference type="EMBL" id="KXS22435.1"/>
    </source>
</evidence>
<protein>
    <submittedName>
        <fullName evidence="9">Glycosyltransferase family 2 protein</fullName>
    </submittedName>
</protein>
<evidence type="ECO:0000256" key="6">
    <source>
        <dbReference type="ARBA" id="ARBA00023136"/>
    </source>
</evidence>
<dbReference type="SUPFAM" id="SSF53448">
    <property type="entry name" value="Nucleotide-diphospho-sugar transferases"/>
    <property type="match status" value="1"/>
</dbReference>
<feature type="transmembrane region" description="Helical" evidence="7">
    <location>
        <begin position="471"/>
        <end position="491"/>
    </location>
</feature>
<accession>A0A139B145</accession>
<dbReference type="PANTHER" id="PTHR43867:SF2">
    <property type="entry name" value="CELLULOSE SYNTHASE CATALYTIC SUBUNIT A [UDP-FORMING]"/>
    <property type="match status" value="1"/>
</dbReference>
<comment type="subcellular location">
    <subcellularLocation>
        <location evidence="1">Membrane</location>
        <topology evidence="1">Multi-pass membrane protein</topology>
    </subcellularLocation>
</comment>
<dbReference type="InterPro" id="IPR001173">
    <property type="entry name" value="Glyco_trans_2-like"/>
</dbReference>
<organism evidence="9 10">
    <name type="scientific">Gonapodya prolifera (strain JEL478)</name>
    <name type="common">Monoblepharis prolifera</name>
    <dbReference type="NCBI Taxonomy" id="1344416"/>
    <lineage>
        <taxon>Eukaryota</taxon>
        <taxon>Fungi</taxon>
        <taxon>Fungi incertae sedis</taxon>
        <taxon>Chytridiomycota</taxon>
        <taxon>Chytridiomycota incertae sedis</taxon>
        <taxon>Monoblepharidomycetes</taxon>
        <taxon>Monoblepharidales</taxon>
        <taxon>Gonapodyaceae</taxon>
        <taxon>Gonapodya</taxon>
    </lineage>
</organism>
<dbReference type="GO" id="GO:0016020">
    <property type="term" value="C:membrane"/>
    <property type="evidence" value="ECO:0007669"/>
    <property type="project" value="UniProtKB-SubCell"/>
</dbReference>
<evidence type="ECO:0000313" key="10">
    <source>
        <dbReference type="Proteomes" id="UP000070544"/>
    </source>
</evidence>
<evidence type="ECO:0000259" key="8">
    <source>
        <dbReference type="Pfam" id="PF13632"/>
    </source>
</evidence>
<name>A0A139B145_GONPJ</name>
<feature type="transmembrane region" description="Helical" evidence="7">
    <location>
        <begin position="20"/>
        <end position="40"/>
    </location>
</feature>
<feature type="transmembrane region" description="Helical" evidence="7">
    <location>
        <begin position="52"/>
        <end position="75"/>
    </location>
</feature>
<keyword evidence="4 7" id="KW-0812">Transmembrane</keyword>
<feature type="domain" description="Glycosyltransferase 2-like" evidence="8">
    <location>
        <begin position="185"/>
        <end position="366"/>
    </location>
</feature>
<keyword evidence="5 7" id="KW-1133">Transmembrane helix</keyword>
<dbReference type="Proteomes" id="UP000070544">
    <property type="component" value="Unassembled WGS sequence"/>
</dbReference>
<feature type="transmembrane region" description="Helical" evidence="7">
    <location>
        <begin position="558"/>
        <end position="579"/>
    </location>
</feature>
<dbReference type="OMA" id="ILSWECM"/>
<evidence type="ECO:0000256" key="4">
    <source>
        <dbReference type="ARBA" id="ARBA00022692"/>
    </source>
</evidence>
<dbReference type="STRING" id="1344416.A0A139B145"/>
<gene>
    <name evidence="9" type="ORF">M427DRAFT_130115</name>
</gene>
<dbReference type="Gene3D" id="3.90.550.10">
    <property type="entry name" value="Spore Coat Polysaccharide Biosynthesis Protein SpsA, Chain A"/>
    <property type="match status" value="1"/>
</dbReference>
<dbReference type="OrthoDB" id="2161379at2759"/>
<dbReference type="Pfam" id="PF13632">
    <property type="entry name" value="Glyco_trans_2_3"/>
    <property type="match status" value="1"/>
</dbReference>
<proteinExistence type="predicted"/>
<keyword evidence="3 9" id="KW-0808">Transferase</keyword>
<dbReference type="CDD" id="cd06421">
    <property type="entry name" value="CESA_CelA_like"/>
    <property type="match status" value="1"/>
</dbReference>
<evidence type="ECO:0000256" key="2">
    <source>
        <dbReference type="ARBA" id="ARBA00022676"/>
    </source>
</evidence>
<feature type="transmembrane region" description="Helical" evidence="7">
    <location>
        <begin position="388"/>
        <end position="410"/>
    </location>
</feature>
<evidence type="ECO:0000256" key="1">
    <source>
        <dbReference type="ARBA" id="ARBA00004141"/>
    </source>
</evidence>
<feature type="transmembrane region" description="Helical" evidence="7">
    <location>
        <begin position="503"/>
        <end position="525"/>
    </location>
</feature>
<dbReference type="AlphaFoldDB" id="A0A139B145"/>
<dbReference type="InterPro" id="IPR029044">
    <property type="entry name" value="Nucleotide-diphossugar_trans"/>
</dbReference>
<dbReference type="InterPro" id="IPR050321">
    <property type="entry name" value="Glycosyltr_2/OpgH_subfam"/>
</dbReference>